<dbReference type="Pfam" id="PF18906">
    <property type="entry name" value="Phage_tube_2"/>
    <property type="match status" value="1"/>
</dbReference>
<gene>
    <name evidence="1" type="ORF">ACFSXZ_35610</name>
</gene>
<evidence type="ECO:0000313" key="1">
    <source>
        <dbReference type="EMBL" id="MFD2421673.1"/>
    </source>
</evidence>
<protein>
    <submittedName>
        <fullName evidence="1">Phage tail tube protein</fullName>
    </submittedName>
</protein>
<comment type="caution">
    <text evidence="1">The sequence shown here is derived from an EMBL/GenBank/DDBJ whole genome shotgun (WGS) entry which is preliminary data.</text>
</comment>
<dbReference type="EMBL" id="JBHUKR010000022">
    <property type="protein sequence ID" value="MFD2421673.1"/>
    <property type="molecule type" value="Genomic_DNA"/>
</dbReference>
<name>A0ABW5G2W9_9PSEU</name>
<reference evidence="2" key="1">
    <citation type="journal article" date="2019" name="Int. J. Syst. Evol. Microbiol.">
        <title>The Global Catalogue of Microorganisms (GCM) 10K type strain sequencing project: providing services to taxonomists for standard genome sequencing and annotation.</title>
        <authorList>
            <consortium name="The Broad Institute Genomics Platform"/>
            <consortium name="The Broad Institute Genome Sequencing Center for Infectious Disease"/>
            <person name="Wu L."/>
            <person name="Ma J."/>
        </authorList>
    </citation>
    <scope>NUCLEOTIDE SEQUENCE [LARGE SCALE GENOMIC DNA]</scope>
    <source>
        <strain evidence="2">CGMCC 4.7645</strain>
    </source>
</reference>
<evidence type="ECO:0000313" key="2">
    <source>
        <dbReference type="Proteomes" id="UP001597417"/>
    </source>
</evidence>
<proteinExistence type="predicted"/>
<dbReference type="InterPro" id="IPR044000">
    <property type="entry name" value="Phage_tube_2"/>
</dbReference>
<dbReference type="Proteomes" id="UP001597417">
    <property type="component" value="Unassembled WGS sequence"/>
</dbReference>
<sequence length="413" mass="42288">MPTATTFSSYKQFVGVAKETQQGQAVAPTATIPVEKFDPEDKPIWLDDKALRGSMVESYGRQQGVIKTDFSMSGPVFGDTLGWLLGNLLGDVAYTGGTNAGSSTTTSTTLVAGTTTTFTVASGTGITTGTVLAIGTGGTLELVTCITGTTGTTVVIASPVVYGHTGTTTVQPVTAPFVSAFSTLNSGAGQPTSHTFTHFQGPVATVGARTYAGACLSEVTLKWNAETQLLMFDAKGSAWPSAPAATTPTSAPSTVTPLASWRGQLGIGGPASGGTLVKTVTDGEIVLKRALEVAFTTQNVQTPYIIQRGAVSATGKLNFIAADETPYTTMLANTQPQFQFVIGNGAAGANLVQVQVDVQQAAYETAKPNFGKAAVAYDATFMAEANTTNAGVSGGYSPGKVTLTNAVAPQSYV</sequence>
<dbReference type="RefSeq" id="WP_378270386.1">
    <property type="nucleotide sequence ID" value="NZ_JBHUKR010000022.1"/>
</dbReference>
<accession>A0ABW5G2W9</accession>
<organism evidence="1 2">
    <name type="scientific">Amycolatopsis pigmentata</name>
    <dbReference type="NCBI Taxonomy" id="450801"/>
    <lineage>
        <taxon>Bacteria</taxon>
        <taxon>Bacillati</taxon>
        <taxon>Actinomycetota</taxon>
        <taxon>Actinomycetes</taxon>
        <taxon>Pseudonocardiales</taxon>
        <taxon>Pseudonocardiaceae</taxon>
        <taxon>Amycolatopsis</taxon>
    </lineage>
</organism>
<keyword evidence="2" id="KW-1185">Reference proteome</keyword>